<evidence type="ECO:0000313" key="4">
    <source>
        <dbReference type="Proteomes" id="UP000799640"/>
    </source>
</evidence>
<gene>
    <name evidence="3" type="ORF">EJ06DRAFT_537052</name>
</gene>
<keyword evidence="4" id="KW-1185">Reference proteome</keyword>
<dbReference type="GO" id="GO:0016740">
    <property type="term" value="F:transferase activity"/>
    <property type="evidence" value="ECO:0007669"/>
    <property type="project" value="UniProtKB-KW"/>
</dbReference>
<dbReference type="PANTHER" id="PTHR43092">
    <property type="entry name" value="L-CYSTEINE DESULFHYDRASE"/>
    <property type="match status" value="1"/>
</dbReference>
<dbReference type="InterPro" id="IPR015424">
    <property type="entry name" value="PyrdxlP-dep_Trfase"/>
</dbReference>
<protein>
    <submittedName>
        <fullName evidence="3">PLP-dependent transferase</fullName>
    </submittedName>
</protein>
<sequence length="456" mass="49899">MAPHETSTAAELPIHTKDATPSEKKFGKALRDDFLFAPTFKNLNHGSFGTYPAPVRTVLHSFQSAAESRPDPFIRYTYKEALDSSRAALATTFNAPVESLVFVPNASTGVNTVLRNLVFAPGDAVVYFSTIYGACEKAVLYIAETTPAKAVRIEYTQPVEDAWLVDALRNAVRDVEAEGGKVRVAIFDTITSMPGVRMPFEDLIATCRSLGVLSLVDAAHGAGQIPLDLGKLDPDFLVSNCHKWMFVPRGCALFYVPVRNQHLMRSTLPTSHGFEPAPREGVAAPKNPLPKSSKSTFVTNFEFVGTIDNAPYLCVPAALKYRAELGGEDAIYAYLEKLAREGGALVAKELGTEVLENKAGTLQRCAFANVRLPLARADVEKWAEKGNEPGVEIRVIGHLERRAMDEFDTFFAICWYAGAWWVRLSAQVYLDIADFEWAASVLKTLCGGLGELEGLE</sequence>
<dbReference type="Pfam" id="PF00266">
    <property type="entry name" value="Aminotran_5"/>
    <property type="match status" value="1"/>
</dbReference>
<dbReference type="SUPFAM" id="SSF53383">
    <property type="entry name" value="PLP-dependent transferases"/>
    <property type="match status" value="1"/>
</dbReference>
<accession>A0A6G1I072</accession>
<dbReference type="InterPro" id="IPR000192">
    <property type="entry name" value="Aminotrans_V_dom"/>
</dbReference>
<dbReference type="PANTHER" id="PTHR43092:SF2">
    <property type="entry name" value="HERCYNYLCYSTEINE SULFOXIDE LYASE"/>
    <property type="match status" value="1"/>
</dbReference>
<feature type="domain" description="Aminotransferase class V" evidence="2">
    <location>
        <begin position="79"/>
        <end position="272"/>
    </location>
</feature>
<evidence type="ECO:0000313" key="3">
    <source>
        <dbReference type="EMBL" id="KAF2401698.1"/>
    </source>
</evidence>
<organism evidence="3 4">
    <name type="scientific">Trichodelitschia bisporula</name>
    <dbReference type="NCBI Taxonomy" id="703511"/>
    <lineage>
        <taxon>Eukaryota</taxon>
        <taxon>Fungi</taxon>
        <taxon>Dikarya</taxon>
        <taxon>Ascomycota</taxon>
        <taxon>Pezizomycotina</taxon>
        <taxon>Dothideomycetes</taxon>
        <taxon>Dothideomycetes incertae sedis</taxon>
        <taxon>Phaeotrichales</taxon>
        <taxon>Phaeotrichaceae</taxon>
        <taxon>Trichodelitschia</taxon>
    </lineage>
</organism>
<evidence type="ECO:0000259" key="2">
    <source>
        <dbReference type="Pfam" id="PF00266"/>
    </source>
</evidence>
<name>A0A6G1I072_9PEZI</name>
<keyword evidence="1" id="KW-0663">Pyridoxal phosphate</keyword>
<dbReference type="OrthoDB" id="5978656at2759"/>
<keyword evidence="3" id="KW-0808">Transferase</keyword>
<evidence type="ECO:0000256" key="1">
    <source>
        <dbReference type="ARBA" id="ARBA00022898"/>
    </source>
</evidence>
<dbReference type="InterPro" id="IPR015421">
    <property type="entry name" value="PyrdxlP-dep_Trfase_major"/>
</dbReference>
<reference evidence="3" key="1">
    <citation type="journal article" date="2020" name="Stud. Mycol.">
        <title>101 Dothideomycetes genomes: a test case for predicting lifestyles and emergence of pathogens.</title>
        <authorList>
            <person name="Haridas S."/>
            <person name="Albert R."/>
            <person name="Binder M."/>
            <person name="Bloem J."/>
            <person name="Labutti K."/>
            <person name="Salamov A."/>
            <person name="Andreopoulos B."/>
            <person name="Baker S."/>
            <person name="Barry K."/>
            <person name="Bills G."/>
            <person name="Bluhm B."/>
            <person name="Cannon C."/>
            <person name="Castanera R."/>
            <person name="Culley D."/>
            <person name="Daum C."/>
            <person name="Ezra D."/>
            <person name="Gonzalez J."/>
            <person name="Henrissat B."/>
            <person name="Kuo A."/>
            <person name="Liang C."/>
            <person name="Lipzen A."/>
            <person name="Lutzoni F."/>
            <person name="Magnuson J."/>
            <person name="Mondo S."/>
            <person name="Nolan M."/>
            <person name="Ohm R."/>
            <person name="Pangilinan J."/>
            <person name="Park H.-J."/>
            <person name="Ramirez L."/>
            <person name="Alfaro M."/>
            <person name="Sun H."/>
            <person name="Tritt A."/>
            <person name="Yoshinaga Y."/>
            <person name="Zwiers L.-H."/>
            <person name="Turgeon B."/>
            <person name="Goodwin S."/>
            <person name="Spatafora J."/>
            <person name="Crous P."/>
            <person name="Grigoriev I."/>
        </authorList>
    </citation>
    <scope>NUCLEOTIDE SEQUENCE</scope>
    <source>
        <strain evidence="3">CBS 262.69</strain>
    </source>
</reference>
<dbReference type="Proteomes" id="UP000799640">
    <property type="component" value="Unassembled WGS sequence"/>
</dbReference>
<dbReference type="Gene3D" id="3.40.640.10">
    <property type="entry name" value="Type I PLP-dependent aspartate aminotransferase-like (Major domain)"/>
    <property type="match status" value="1"/>
</dbReference>
<dbReference type="EMBL" id="ML996692">
    <property type="protein sequence ID" value="KAF2401698.1"/>
    <property type="molecule type" value="Genomic_DNA"/>
</dbReference>
<dbReference type="AlphaFoldDB" id="A0A6G1I072"/>
<proteinExistence type="predicted"/>